<dbReference type="EMBL" id="AZJT01000055">
    <property type="protein sequence ID" value="ETW88994.1"/>
    <property type="molecule type" value="Genomic_DNA"/>
</dbReference>
<comment type="caution">
    <text evidence="1">The sequence shown here is derived from an EMBL/GenBank/DDBJ whole genome shotgun (WGS) entry which is preliminary data.</text>
</comment>
<evidence type="ECO:0000313" key="1">
    <source>
        <dbReference type="EMBL" id="ETW88994.1"/>
    </source>
</evidence>
<protein>
    <submittedName>
        <fullName evidence="1">Uncharacterized protein</fullName>
    </submittedName>
</protein>
<dbReference type="AlphaFoldDB" id="A0A0E2QGR4"/>
<accession>A0A0E2QGR4</accession>
<dbReference type="RefSeq" id="WP_084828888.1">
    <property type="nucleotide sequence ID" value="NZ_CM002372.1"/>
</dbReference>
<gene>
    <name evidence="1" type="ORF">X841_07060</name>
</gene>
<evidence type="ECO:0000313" key="2">
    <source>
        <dbReference type="Proteomes" id="UP000024559"/>
    </source>
</evidence>
<name>A0A0E2QGR4_STRTR</name>
<reference evidence="2" key="1">
    <citation type="submission" date="2013-12" db="EMBL/GenBank/DDBJ databases">
        <title>Genome sequences of Streptococcus thermophilus strains MTH17CL396 and M17PTZA496 isolated from Fontina cheese in Valle d'Aosta region (Italy).</title>
        <authorList>
            <person name="Treu L."/>
            <person name="Giacomini A."/>
            <person name="Corich V."/>
            <person name="Vendramin V."/>
            <person name="Bovo B."/>
        </authorList>
    </citation>
    <scope>NUCLEOTIDE SEQUENCE [LARGE SCALE GENOMIC DNA]</scope>
    <source>
        <strain evidence="2">M17PTZA496</strain>
    </source>
</reference>
<dbReference type="PATRIC" id="fig|1433289.7.peg.1452"/>
<dbReference type="HOGENOM" id="CLU_181603_0_0_9"/>
<proteinExistence type="predicted"/>
<organism evidence="1 2">
    <name type="scientific">Streptococcus thermophilus M17PTZA496</name>
    <dbReference type="NCBI Taxonomy" id="1433289"/>
    <lineage>
        <taxon>Bacteria</taxon>
        <taxon>Bacillati</taxon>
        <taxon>Bacillota</taxon>
        <taxon>Bacilli</taxon>
        <taxon>Lactobacillales</taxon>
        <taxon>Streptococcaceae</taxon>
        <taxon>Streptococcus</taxon>
    </lineage>
</organism>
<dbReference type="Proteomes" id="UP000024559">
    <property type="component" value="Chromosome"/>
</dbReference>
<sequence>MTTDSDDIDILILTPLKEYLMDQSGGGDNSKVQKEFAEIQKSLKSHGYQAKSVNDIYHVEKGLYYFVVVNGSKRIIVSEDATIIPIQVILKKKVLANIR</sequence>